<accession>A0AAQ3NQ38</accession>
<gene>
    <name evidence="2" type="ORF">V8G54_011476</name>
</gene>
<dbReference type="AlphaFoldDB" id="A0AAQ3NQ38"/>
<feature type="compositionally biased region" description="Low complexity" evidence="1">
    <location>
        <begin position="597"/>
        <end position="608"/>
    </location>
</feature>
<feature type="region of interest" description="Disordered" evidence="1">
    <location>
        <begin position="234"/>
        <end position="270"/>
    </location>
</feature>
<organism evidence="2 3">
    <name type="scientific">Vigna mungo</name>
    <name type="common">Black gram</name>
    <name type="synonym">Phaseolus mungo</name>
    <dbReference type="NCBI Taxonomy" id="3915"/>
    <lineage>
        <taxon>Eukaryota</taxon>
        <taxon>Viridiplantae</taxon>
        <taxon>Streptophyta</taxon>
        <taxon>Embryophyta</taxon>
        <taxon>Tracheophyta</taxon>
        <taxon>Spermatophyta</taxon>
        <taxon>Magnoliopsida</taxon>
        <taxon>eudicotyledons</taxon>
        <taxon>Gunneridae</taxon>
        <taxon>Pentapetalae</taxon>
        <taxon>rosids</taxon>
        <taxon>fabids</taxon>
        <taxon>Fabales</taxon>
        <taxon>Fabaceae</taxon>
        <taxon>Papilionoideae</taxon>
        <taxon>50 kb inversion clade</taxon>
        <taxon>NPAAA clade</taxon>
        <taxon>indigoferoid/millettioid clade</taxon>
        <taxon>Phaseoleae</taxon>
        <taxon>Vigna</taxon>
    </lineage>
</organism>
<sequence>MSFSSGFRIGAADCDEQLKQNQGISPQDSVMYKPFMTCDDPKGVVECGAIRKYRTSSQKMKDKTKTRRPAETSLANKQDKEEKVSKGSAERSFDPSSLQLMEVSRGAQRLNNMIDSWSRGLMYDGSSEDIAKDLLKGALDLQESLLMLRKVQEASQHMATLKRRQNGKPESSRFDALPVDGTAHCDHFGEQSYPMGFRRRWPSADGSSSSCTEELKKVIKESLVSQNLFKTTEGLDSSSTFHSTNSSQSSGAWNDKLSDSSFSPTTSRRERRSNLVAKLMGLEDAPSRSFPAVIQKQLESPKILNQKRHVFDIDMPKVRKNVENVSLERKMTLKEILETTHFNGLLKKSPVREHNVHVHPSFDAHYKHVGDLPPIVLMKPRCSPYQECVNSYDHVVPPEKLSLRNLKAKAAPSKVFQHKEDSTTNVGRKMEEHLSKRLTREDRTKLVREVVELKEKEIKPIENEKAPGGKVRLPSHVSHKSHVNETVDRKAKVKTIATSRKLSEKEVSKSKHQQQNLIPVVEVSKPKVVTKSQEDQGEISSTSTKIRKPQSGSRSEKNETPSRKSTVSNSNTISKPKSQKTTYSKEQNKKQMKKQRPAVAEPEAAKPVDQQLGQEEAMSVAVSHKDDCPEIRIITTIADDLAMEHEEVYASASKIREVSEQNQSSSSDDYFMLKSEHENDIILAEKAHDSINISETDYKPDKENSELKYLLLTSQSFIEHAEKFLNLDVDCPKVLPKSETKRISNLTLFLDCANEVTERKSLQGSQAVNPLLLTCAGNPRLHISLGRLVDEVCSTIEHLTSYSEKVASDNIYAMMERDIKGNNGLINGIWNWGWRHGFSADEAEQVVNEVENLVLGGLIEEIIVNL</sequence>
<feature type="region of interest" description="Disordered" evidence="1">
    <location>
        <begin position="461"/>
        <end position="623"/>
    </location>
</feature>
<keyword evidence="3" id="KW-1185">Reference proteome</keyword>
<evidence type="ECO:0000313" key="2">
    <source>
        <dbReference type="EMBL" id="WVZ13910.1"/>
    </source>
</evidence>
<protein>
    <recommendedName>
        <fullName evidence="4">DUF4378 domain-containing protein</fullName>
    </recommendedName>
</protein>
<feature type="compositionally biased region" description="Low complexity" evidence="1">
    <location>
        <begin position="237"/>
        <end position="250"/>
    </location>
</feature>
<feature type="compositionally biased region" description="Polar residues" evidence="1">
    <location>
        <begin position="563"/>
        <end position="585"/>
    </location>
</feature>
<name>A0AAQ3NQ38_VIGMU</name>
<dbReference type="PANTHER" id="PTHR34282:SF2">
    <property type="entry name" value="DUF3741 DOMAIN-CONTAINING PROTEIN"/>
    <property type="match status" value="1"/>
</dbReference>
<feature type="compositionally biased region" description="Basic and acidic residues" evidence="1">
    <location>
        <begin position="77"/>
        <end position="93"/>
    </location>
</feature>
<evidence type="ECO:0008006" key="4">
    <source>
        <dbReference type="Google" id="ProtNLM"/>
    </source>
</evidence>
<feature type="region of interest" description="Disordered" evidence="1">
    <location>
        <begin position="55"/>
        <end position="100"/>
    </location>
</feature>
<dbReference type="PANTHER" id="PTHR34282">
    <property type="entry name" value="OS01G0228800 PROTEIN-RELATED"/>
    <property type="match status" value="1"/>
</dbReference>
<dbReference type="Proteomes" id="UP001374535">
    <property type="component" value="Chromosome 4"/>
</dbReference>
<reference evidence="2 3" key="1">
    <citation type="journal article" date="2023" name="Life. Sci Alliance">
        <title>Evolutionary insights into 3D genome organization and epigenetic landscape of Vigna mungo.</title>
        <authorList>
            <person name="Junaid A."/>
            <person name="Singh B."/>
            <person name="Bhatia S."/>
        </authorList>
    </citation>
    <scope>NUCLEOTIDE SEQUENCE [LARGE SCALE GENOMIC DNA]</scope>
    <source>
        <strain evidence="2">Urdbean</strain>
    </source>
</reference>
<evidence type="ECO:0000313" key="3">
    <source>
        <dbReference type="Proteomes" id="UP001374535"/>
    </source>
</evidence>
<dbReference type="EMBL" id="CP144697">
    <property type="protein sequence ID" value="WVZ13910.1"/>
    <property type="molecule type" value="Genomic_DNA"/>
</dbReference>
<proteinExistence type="predicted"/>
<evidence type="ECO:0000256" key="1">
    <source>
        <dbReference type="SAM" id="MobiDB-lite"/>
    </source>
</evidence>